<dbReference type="Gene3D" id="1.10.790.20">
    <property type="entry name" value="Domain of unknown function DUF1476"/>
    <property type="match status" value="1"/>
</dbReference>
<reference evidence="1" key="1">
    <citation type="submission" date="2018-06" db="EMBL/GenBank/DDBJ databases">
        <authorList>
            <person name="Zhirakovskaya E."/>
        </authorList>
    </citation>
    <scope>NUCLEOTIDE SEQUENCE</scope>
</reference>
<sequence length="109" mass="12585">MTQFEGREKAYEKEFARNEEFDFKVVARRNKLLGLWVADKIGLSGDDALAYAKEVIISDFEEAGDDDVYRKVKADLEAKRLNISEHQIRREMEDLLSVARDQMTAELKG</sequence>
<evidence type="ECO:0000313" key="1">
    <source>
        <dbReference type="EMBL" id="VAX05241.1"/>
    </source>
</evidence>
<gene>
    <name evidence="1" type="ORF">MNBD_ALPHA03-438</name>
</gene>
<dbReference type="InterPro" id="IPR038293">
    <property type="entry name" value="ATPase_inh_sub_z_sf"/>
</dbReference>
<dbReference type="AlphaFoldDB" id="A0A3B1AU46"/>
<dbReference type="Pfam" id="PF07345">
    <property type="entry name" value="ATPaseInh_sub_z"/>
    <property type="match status" value="1"/>
</dbReference>
<dbReference type="PIRSF" id="PIRSF031780">
    <property type="entry name" value="UCP031780"/>
    <property type="match status" value="1"/>
</dbReference>
<dbReference type="InterPro" id="IPR009945">
    <property type="entry name" value="ATPase_inh_sub_z"/>
</dbReference>
<evidence type="ECO:0008006" key="2">
    <source>
        <dbReference type="Google" id="ProtNLM"/>
    </source>
</evidence>
<dbReference type="EMBL" id="UOFW01000130">
    <property type="protein sequence ID" value="VAX05241.1"/>
    <property type="molecule type" value="Genomic_DNA"/>
</dbReference>
<accession>A0A3B1AU46</accession>
<name>A0A3B1AU46_9ZZZZ</name>
<proteinExistence type="predicted"/>
<protein>
    <recommendedName>
        <fullName evidence="2">DUF1476 domain-containing protein</fullName>
    </recommendedName>
</protein>
<organism evidence="1">
    <name type="scientific">hydrothermal vent metagenome</name>
    <dbReference type="NCBI Taxonomy" id="652676"/>
    <lineage>
        <taxon>unclassified sequences</taxon>
        <taxon>metagenomes</taxon>
        <taxon>ecological metagenomes</taxon>
    </lineage>
</organism>